<evidence type="ECO:0000313" key="3">
    <source>
        <dbReference type="Proteomes" id="UP001168821"/>
    </source>
</evidence>
<dbReference type="PANTHER" id="PTHR31859:SF1">
    <property type="entry name" value="TETRATRICOPEPTIDE REPEAT PROTEIN 39C"/>
    <property type="match status" value="1"/>
</dbReference>
<keyword evidence="3" id="KW-1185">Reference proteome</keyword>
<accession>A0AA38M6S4</accession>
<dbReference type="InterPro" id="IPR019412">
    <property type="entry name" value="IML2/TPR_39"/>
</dbReference>
<protein>
    <recommendedName>
        <fullName evidence="4">Tetratricopeptide repeat protein 39C</fullName>
    </recommendedName>
</protein>
<evidence type="ECO:0008006" key="4">
    <source>
        <dbReference type="Google" id="ProtNLM"/>
    </source>
</evidence>
<proteinExistence type="predicted"/>
<dbReference type="Pfam" id="PF10300">
    <property type="entry name" value="Iml2-TPR_39"/>
    <property type="match status" value="1"/>
</dbReference>
<name>A0AA38M6S4_9CUCU</name>
<dbReference type="EMBL" id="JALNTZ010000007">
    <property type="protein sequence ID" value="KAJ3645486.1"/>
    <property type="molecule type" value="Genomic_DNA"/>
</dbReference>
<dbReference type="Proteomes" id="UP001168821">
    <property type="component" value="Unassembled WGS sequence"/>
</dbReference>
<dbReference type="AlphaFoldDB" id="A0AA38M6S4"/>
<feature type="region of interest" description="Disordered" evidence="1">
    <location>
        <begin position="181"/>
        <end position="215"/>
    </location>
</feature>
<organism evidence="2 3">
    <name type="scientific">Zophobas morio</name>
    <dbReference type="NCBI Taxonomy" id="2755281"/>
    <lineage>
        <taxon>Eukaryota</taxon>
        <taxon>Metazoa</taxon>
        <taxon>Ecdysozoa</taxon>
        <taxon>Arthropoda</taxon>
        <taxon>Hexapoda</taxon>
        <taxon>Insecta</taxon>
        <taxon>Pterygota</taxon>
        <taxon>Neoptera</taxon>
        <taxon>Endopterygota</taxon>
        <taxon>Coleoptera</taxon>
        <taxon>Polyphaga</taxon>
        <taxon>Cucujiformia</taxon>
        <taxon>Tenebrionidae</taxon>
        <taxon>Zophobas</taxon>
    </lineage>
</organism>
<sequence>MASGINEHKANVVCDEEVPDWVLAKRGIKLLINNNAREAQELFSRYPDNITMCAGYSFAAFMDALMTFEEDKLNLATSVLKEVERKCTSENGWFKSMKKAFGSSDNSSLAQTLETQIILADSQVCLAILTFLQQDISGYFKGGWVLRKAWKVYQSTYQEILQLYKEIIGDNDKQLPEAVMETTSTTPVSTPGSVESSPPSSEATKSEPDPPPNGYIKKIPYSHSAILSHHTHSQHDSSGASTPNSMKNNCSRSSIDASAMTFLKKSFSVNSALSKHVHKTDWSSFTSSLSLAYLTSTFHLFSPTEKLKGAQIDKPTIERLMGAVSFGYGLFQLGISLLPPSLLKLTNFLGFGGNRQNGVSCLMYAREGVDMRAPLATLSLLWYHTIVRPFYALDGSNVQAGANAATQLLQESETEYGLSALFLFFKGRVNRLSSDIPNALKSFQSSVDHAAQREIKILAMHEVGWCHLIQLDYCSAESTFTYLKSWSRWSRAFYSYLAAICCGSCQNLTNLTTIKEIKNTTPTNRGNQLDEFLARRAKCCPSNDDDLSKLPSIFWKLLLYEMLYLWNALPSCSAQNIENIKLDCEAVPTSGNEPMLGLSKLILGCCYCIQRQYPKGIENFKLCLELRKDLPSNAVDAHISAFSHYELGALMIKTNETKAEGKTLLQNISCYKDYDFEQRLNIRVHSMLKHL</sequence>
<dbReference type="GO" id="GO:0060271">
    <property type="term" value="P:cilium assembly"/>
    <property type="evidence" value="ECO:0007669"/>
    <property type="project" value="TreeGrafter"/>
</dbReference>
<feature type="compositionally biased region" description="Low complexity" evidence="1">
    <location>
        <begin position="181"/>
        <end position="202"/>
    </location>
</feature>
<dbReference type="PANTHER" id="PTHR31859">
    <property type="entry name" value="TETRATRICOPEPTIDE REPEAT PROTEIN 39 FAMILY MEMBER"/>
    <property type="match status" value="1"/>
</dbReference>
<gene>
    <name evidence="2" type="ORF">Zmor_023136</name>
</gene>
<comment type="caution">
    <text evidence="2">The sequence shown here is derived from an EMBL/GenBank/DDBJ whole genome shotgun (WGS) entry which is preliminary data.</text>
</comment>
<feature type="region of interest" description="Disordered" evidence="1">
    <location>
        <begin position="228"/>
        <end position="250"/>
    </location>
</feature>
<feature type="compositionally biased region" description="Polar residues" evidence="1">
    <location>
        <begin position="236"/>
        <end position="250"/>
    </location>
</feature>
<evidence type="ECO:0000256" key="1">
    <source>
        <dbReference type="SAM" id="MobiDB-lite"/>
    </source>
</evidence>
<evidence type="ECO:0000313" key="2">
    <source>
        <dbReference type="EMBL" id="KAJ3645486.1"/>
    </source>
</evidence>
<reference evidence="2" key="1">
    <citation type="journal article" date="2023" name="G3 (Bethesda)">
        <title>Whole genome assemblies of Zophobas morio and Tenebrio molitor.</title>
        <authorList>
            <person name="Kaur S."/>
            <person name="Stinson S.A."/>
            <person name="diCenzo G.C."/>
        </authorList>
    </citation>
    <scope>NUCLEOTIDE SEQUENCE</scope>
    <source>
        <strain evidence="2">QUZm001</strain>
    </source>
</reference>